<dbReference type="AlphaFoldDB" id="A0AAD4SJ56"/>
<dbReference type="EMBL" id="JAJJMB010010755">
    <property type="protein sequence ID" value="KAI3906580.1"/>
    <property type="molecule type" value="Genomic_DNA"/>
</dbReference>
<accession>A0AAD4SJ56</accession>
<dbReference type="Proteomes" id="UP001202328">
    <property type="component" value="Unassembled WGS sequence"/>
</dbReference>
<gene>
    <name evidence="1" type="ORF">MKW98_009488</name>
</gene>
<sequence length="105" mass="12393">MILFSKILPIICFRRRDRPFTILQTVVVRWTVREYIIGPRIWEAGRSYWCIAKAQALAASKIIYMLMSNVGYSQTHGYANRTHEEQRNLRLKLDLEPEKCCNMTV</sequence>
<protein>
    <submittedName>
        <fullName evidence="1">Uncharacterized protein</fullName>
    </submittedName>
</protein>
<evidence type="ECO:0000313" key="1">
    <source>
        <dbReference type="EMBL" id="KAI3906580.1"/>
    </source>
</evidence>
<reference evidence="1" key="1">
    <citation type="submission" date="2022-04" db="EMBL/GenBank/DDBJ databases">
        <title>A functionally conserved STORR gene fusion in Papaver species that diverged 16.8 million years ago.</title>
        <authorList>
            <person name="Catania T."/>
        </authorList>
    </citation>
    <scope>NUCLEOTIDE SEQUENCE</scope>
    <source>
        <strain evidence="1">S-188037</strain>
    </source>
</reference>
<name>A0AAD4SJ56_9MAGN</name>
<keyword evidence="2" id="KW-1185">Reference proteome</keyword>
<proteinExistence type="predicted"/>
<comment type="caution">
    <text evidence="1">The sequence shown here is derived from an EMBL/GenBank/DDBJ whole genome shotgun (WGS) entry which is preliminary data.</text>
</comment>
<evidence type="ECO:0000313" key="2">
    <source>
        <dbReference type="Proteomes" id="UP001202328"/>
    </source>
</evidence>
<organism evidence="1 2">
    <name type="scientific">Papaver atlanticum</name>
    <dbReference type="NCBI Taxonomy" id="357466"/>
    <lineage>
        <taxon>Eukaryota</taxon>
        <taxon>Viridiplantae</taxon>
        <taxon>Streptophyta</taxon>
        <taxon>Embryophyta</taxon>
        <taxon>Tracheophyta</taxon>
        <taxon>Spermatophyta</taxon>
        <taxon>Magnoliopsida</taxon>
        <taxon>Ranunculales</taxon>
        <taxon>Papaveraceae</taxon>
        <taxon>Papaveroideae</taxon>
        <taxon>Papaver</taxon>
    </lineage>
</organism>